<dbReference type="GO" id="GO:0016763">
    <property type="term" value="F:pentosyltransferase activity"/>
    <property type="evidence" value="ECO:0007669"/>
    <property type="project" value="TreeGrafter"/>
</dbReference>
<evidence type="ECO:0000313" key="11">
    <source>
        <dbReference type="Proteomes" id="UP000231183"/>
    </source>
</evidence>
<dbReference type="GO" id="GO:0005886">
    <property type="term" value="C:plasma membrane"/>
    <property type="evidence" value="ECO:0007669"/>
    <property type="project" value="UniProtKB-SubCell"/>
</dbReference>
<comment type="caution">
    <text evidence="10">The sequence shown here is derived from an EMBL/GenBank/DDBJ whole genome shotgun (WGS) entry which is preliminary data.</text>
</comment>
<evidence type="ECO:0000256" key="8">
    <source>
        <dbReference type="SAM" id="Phobius"/>
    </source>
</evidence>
<evidence type="ECO:0000256" key="5">
    <source>
        <dbReference type="ARBA" id="ARBA00022692"/>
    </source>
</evidence>
<dbReference type="GO" id="GO:0009103">
    <property type="term" value="P:lipopolysaccharide biosynthetic process"/>
    <property type="evidence" value="ECO:0007669"/>
    <property type="project" value="UniProtKB-ARBA"/>
</dbReference>
<evidence type="ECO:0000259" key="9">
    <source>
        <dbReference type="Pfam" id="PF13231"/>
    </source>
</evidence>
<feature type="transmembrane region" description="Helical" evidence="8">
    <location>
        <begin position="311"/>
        <end position="330"/>
    </location>
</feature>
<dbReference type="InterPro" id="IPR038731">
    <property type="entry name" value="RgtA/B/C-like"/>
</dbReference>
<gene>
    <name evidence="10" type="ORF">COU31_03705</name>
</gene>
<evidence type="ECO:0000313" key="10">
    <source>
        <dbReference type="EMBL" id="PIT87292.1"/>
    </source>
</evidence>
<protein>
    <recommendedName>
        <fullName evidence="9">Glycosyltransferase RgtA/B/C/D-like domain-containing protein</fullName>
    </recommendedName>
</protein>
<dbReference type="Pfam" id="PF13231">
    <property type="entry name" value="PMT_2"/>
    <property type="match status" value="1"/>
</dbReference>
<dbReference type="InterPro" id="IPR050297">
    <property type="entry name" value="LipidA_mod_glycosyltrf_83"/>
</dbReference>
<name>A0A2M6W3D2_9BACT</name>
<evidence type="ECO:0000256" key="3">
    <source>
        <dbReference type="ARBA" id="ARBA00022676"/>
    </source>
</evidence>
<keyword evidence="5 8" id="KW-0812">Transmembrane</keyword>
<proteinExistence type="predicted"/>
<feature type="transmembrane region" description="Helical" evidence="8">
    <location>
        <begin position="256"/>
        <end position="275"/>
    </location>
</feature>
<feature type="transmembrane region" description="Helical" evidence="8">
    <location>
        <begin position="287"/>
        <end position="305"/>
    </location>
</feature>
<keyword evidence="4" id="KW-0808">Transferase</keyword>
<keyword evidence="6 8" id="KW-1133">Transmembrane helix</keyword>
<feature type="transmembrane region" description="Helical" evidence="8">
    <location>
        <begin position="68"/>
        <end position="96"/>
    </location>
</feature>
<evidence type="ECO:0000256" key="1">
    <source>
        <dbReference type="ARBA" id="ARBA00004651"/>
    </source>
</evidence>
<feature type="transmembrane region" description="Helical" evidence="8">
    <location>
        <begin position="202"/>
        <end position="219"/>
    </location>
</feature>
<feature type="transmembrane region" description="Helical" evidence="8">
    <location>
        <begin position="337"/>
        <end position="354"/>
    </location>
</feature>
<dbReference type="Proteomes" id="UP000231183">
    <property type="component" value="Unassembled WGS sequence"/>
</dbReference>
<evidence type="ECO:0000256" key="4">
    <source>
        <dbReference type="ARBA" id="ARBA00022679"/>
    </source>
</evidence>
<comment type="subcellular location">
    <subcellularLocation>
        <location evidence="1">Cell membrane</location>
        <topology evidence="1">Multi-pass membrane protein</topology>
    </subcellularLocation>
</comment>
<keyword evidence="3" id="KW-0328">Glycosyltransferase</keyword>
<sequence length="493" mass="57033">MKKNQKIFLALTLIIGALLRVLAIKNYGGFWFDEMFSFIYSQKPWLDSLTKFWIWETNPFLHMLLLKLWFYLVPASELTARLPSLIFGLAGIYSLYRLGQKHFNELTGQLGALLLSLNGLHIFFSATARSYALLMWLTILVMNKFFDIFLRDQKTKRDLIILGILNLLIAYTHLTACLFIIGQLVILLALKNKNQTTLWLKTNALPFLLWLIWAIPSLIPKISWQTFSASWFLTIKNDYVSITNNFANILVGPIEWPLSLIAVIAFIGAITFVTYKQIKTKTLHQPFMAIMLMAVLFIFCLSILGALNERFFVIIMPLVAIVIACFLEQVFKSKKTLALGAVCLLMSLGIYNLYANCLPISDWKNLNKIISQNIDLNHKQIFVYNLEFYQPLFDRYLSLPVNIVFYEEYADLNFDEKMITKNYLRYLHNQKQITDWIIKSRLDQYDKIILLQNQFVGTNIAQALNSLGWILKQTIADTRVGGEPHIIKIYAKN</sequence>
<dbReference type="PANTHER" id="PTHR33908:SF11">
    <property type="entry name" value="MEMBRANE PROTEIN"/>
    <property type="match status" value="1"/>
</dbReference>
<evidence type="ECO:0000256" key="6">
    <source>
        <dbReference type="ARBA" id="ARBA00022989"/>
    </source>
</evidence>
<dbReference type="EMBL" id="PFBX01000041">
    <property type="protein sequence ID" value="PIT87292.1"/>
    <property type="molecule type" value="Genomic_DNA"/>
</dbReference>
<dbReference type="PANTHER" id="PTHR33908">
    <property type="entry name" value="MANNOSYLTRANSFERASE YKCB-RELATED"/>
    <property type="match status" value="1"/>
</dbReference>
<dbReference type="AlphaFoldDB" id="A0A2M6W3D2"/>
<evidence type="ECO:0000256" key="7">
    <source>
        <dbReference type="ARBA" id="ARBA00023136"/>
    </source>
</evidence>
<keyword evidence="2" id="KW-1003">Cell membrane</keyword>
<organism evidence="10 11">
    <name type="scientific">Candidatus Magasanikbacteria bacterium CG10_big_fil_rev_8_21_14_0_10_40_10</name>
    <dbReference type="NCBI Taxonomy" id="1974648"/>
    <lineage>
        <taxon>Bacteria</taxon>
        <taxon>Candidatus Magasanikiibacteriota</taxon>
    </lineage>
</organism>
<keyword evidence="7 8" id="KW-0472">Membrane</keyword>
<feature type="domain" description="Glycosyltransferase RgtA/B/C/D-like" evidence="9">
    <location>
        <begin position="58"/>
        <end position="224"/>
    </location>
</feature>
<accession>A0A2M6W3D2</accession>
<feature type="transmembrane region" description="Helical" evidence="8">
    <location>
        <begin position="159"/>
        <end position="190"/>
    </location>
</feature>
<feature type="transmembrane region" description="Helical" evidence="8">
    <location>
        <begin position="117"/>
        <end position="139"/>
    </location>
</feature>
<reference evidence="11" key="1">
    <citation type="submission" date="2017-09" db="EMBL/GenBank/DDBJ databases">
        <title>Depth-based differentiation of microbial function through sediment-hosted aquifers and enrichment of novel symbionts in the deep terrestrial subsurface.</title>
        <authorList>
            <person name="Probst A.J."/>
            <person name="Ladd B."/>
            <person name="Jarett J.K."/>
            <person name="Geller-Mcgrath D.E."/>
            <person name="Sieber C.M.K."/>
            <person name="Emerson J.B."/>
            <person name="Anantharaman K."/>
            <person name="Thomas B.C."/>
            <person name="Malmstrom R."/>
            <person name="Stieglmeier M."/>
            <person name="Klingl A."/>
            <person name="Woyke T."/>
            <person name="Ryan C.M."/>
            <person name="Banfield J.F."/>
        </authorList>
    </citation>
    <scope>NUCLEOTIDE SEQUENCE [LARGE SCALE GENOMIC DNA]</scope>
</reference>
<evidence type="ECO:0000256" key="2">
    <source>
        <dbReference type="ARBA" id="ARBA00022475"/>
    </source>
</evidence>